<feature type="transmembrane region" description="Helical" evidence="6">
    <location>
        <begin position="86"/>
        <end position="104"/>
    </location>
</feature>
<evidence type="ECO:0000256" key="2">
    <source>
        <dbReference type="ARBA" id="ARBA00022475"/>
    </source>
</evidence>
<dbReference type="InterPro" id="IPR001123">
    <property type="entry name" value="LeuE-type"/>
</dbReference>
<evidence type="ECO:0000256" key="1">
    <source>
        <dbReference type="ARBA" id="ARBA00004651"/>
    </source>
</evidence>
<keyword evidence="4 6" id="KW-1133">Transmembrane helix</keyword>
<keyword evidence="3 6" id="KW-0812">Transmembrane</keyword>
<proteinExistence type="predicted"/>
<feature type="transmembrane region" description="Helical" evidence="6">
    <location>
        <begin position="110"/>
        <end position="130"/>
    </location>
</feature>
<dbReference type="PANTHER" id="PTHR30086:SF20">
    <property type="entry name" value="ARGININE EXPORTER PROTEIN ARGO-RELATED"/>
    <property type="match status" value="1"/>
</dbReference>
<dbReference type="PANTHER" id="PTHR30086">
    <property type="entry name" value="ARGININE EXPORTER PROTEIN ARGO"/>
    <property type="match status" value="1"/>
</dbReference>
<organism evidence="7">
    <name type="scientific">Hellea balneolensis</name>
    <dbReference type="NCBI Taxonomy" id="287478"/>
    <lineage>
        <taxon>Bacteria</taxon>
        <taxon>Pseudomonadati</taxon>
        <taxon>Pseudomonadota</taxon>
        <taxon>Alphaproteobacteria</taxon>
        <taxon>Maricaulales</taxon>
        <taxon>Robiginitomaculaceae</taxon>
        <taxon>Hellea</taxon>
    </lineage>
</organism>
<evidence type="ECO:0000256" key="5">
    <source>
        <dbReference type="ARBA" id="ARBA00023136"/>
    </source>
</evidence>
<name>A0A7V5NWT8_9PROT</name>
<accession>A0A7V5NWT8</accession>
<dbReference type="GO" id="GO:0005886">
    <property type="term" value="C:plasma membrane"/>
    <property type="evidence" value="ECO:0007669"/>
    <property type="project" value="UniProtKB-SubCell"/>
</dbReference>
<keyword evidence="2" id="KW-1003">Cell membrane</keyword>
<evidence type="ECO:0008006" key="8">
    <source>
        <dbReference type="Google" id="ProtNLM"/>
    </source>
</evidence>
<feature type="non-terminal residue" evidence="7">
    <location>
        <position position="1"/>
    </location>
</feature>
<comment type="caution">
    <text evidence="7">The sequence shown here is derived from an EMBL/GenBank/DDBJ whole genome shotgun (WGS) entry which is preliminary data.</text>
</comment>
<evidence type="ECO:0000256" key="4">
    <source>
        <dbReference type="ARBA" id="ARBA00022989"/>
    </source>
</evidence>
<gene>
    <name evidence="7" type="ORF">ENK01_01385</name>
</gene>
<protein>
    <recommendedName>
        <fullName evidence="8">LysE family translocator</fullName>
    </recommendedName>
</protein>
<dbReference type="GO" id="GO:0015171">
    <property type="term" value="F:amino acid transmembrane transporter activity"/>
    <property type="evidence" value="ECO:0007669"/>
    <property type="project" value="TreeGrafter"/>
</dbReference>
<keyword evidence="5 6" id="KW-0472">Membrane</keyword>
<feature type="transmembrane region" description="Helical" evidence="6">
    <location>
        <begin position="142"/>
        <end position="163"/>
    </location>
</feature>
<dbReference type="GO" id="GO:0033228">
    <property type="term" value="P:cysteine export across plasma membrane"/>
    <property type="evidence" value="ECO:0007669"/>
    <property type="project" value="TreeGrafter"/>
</dbReference>
<dbReference type="EMBL" id="DROP01000092">
    <property type="protein sequence ID" value="HHI88580.1"/>
    <property type="molecule type" value="Genomic_DNA"/>
</dbReference>
<evidence type="ECO:0000313" key="7">
    <source>
        <dbReference type="EMBL" id="HHI88580.1"/>
    </source>
</evidence>
<evidence type="ECO:0000256" key="6">
    <source>
        <dbReference type="SAM" id="Phobius"/>
    </source>
</evidence>
<dbReference type="Proteomes" id="UP000885806">
    <property type="component" value="Unassembled WGS sequence"/>
</dbReference>
<dbReference type="AlphaFoldDB" id="A0A7V5NWT8"/>
<dbReference type="Pfam" id="PF01810">
    <property type="entry name" value="LysE"/>
    <property type="match status" value="1"/>
</dbReference>
<comment type="subcellular location">
    <subcellularLocation>
        <location evidence="1">Cell membrane</location>
        <topology evidence="1">Multi-pass membrane protein</topology>
    </subcellularLocation>
</comment>
<evidence type="ECO:0000256" key="3">
    <source>
        <dbReference type="ARBA" id="ARBA00022692"/>
    </source>
</evidence>
<reference evidence="7" key="1">
    <citation type="journal article" date="2020" name="mSystems">
        <title>Genome- and Community-Level Interaction Insights into Carbon Utilization and Element Cycling Functions of Hydrothermarchaeota in Hydrothermal Sediment.</title>
        <authorList>
            <person name="Zhou Z."/>
            <person name="Liu Y."/>
            <person name="Xu W."/>
            <person name="Pan J."/>
            <person name="Luo Z.H."/>
            <person name="Li M."/>
        </authorList>
    </citation>
    <scope>NUCLEOTIDE SEQUENCE [LARGE SCALE GENOMIC DNA]</scope>
    <source>
        <strain evidence="7">HyVt-538</strain>
    </source>
</reference>
<sequence length="164" mass="17930">FGFPVLLSACVYGLGLLVENRPWLLSLVKIVGTSWMGWMAVKFFLGAWHIAREEKGESLERNTKTGPSRPLYFHEAALFQWANPKAVIMALTTSGLYVGIVENIHLRAAIMSGTFFVFALLATGVWALAGSTLNRFMSHGRAAIALNILMGALLLATALYILMA</sequence>